<organism evidence="1 2">
    <name type="scientific">Herbiconiux flava</name>
    <dbReference type="NCBI Taxonomy" id="881268"/>
    <lineage>
        <taxon>Bacteria</taxon>
        <taxon>Bacillati</taxon>
        <taxon>Actinomycetota</taxon>
        <taxon>Actinomycetes</taxon>
        <taxon>Micrococcales</taxon>
        <taxon>Microbacteriaceae</taxon>
        <taxon>Herbiconiux</taxon>
    </lineage>
</organism>
<comment type="caution">
    <text evidence="1">The sequence shown here is derived from an EMBL/GenBank/DDBJ whole genome shotgun (WGS) entry which is preliminary data.</text>
</comment>
<dbReference type="Proteomes" id="UP000549913">
    <property type="component" value="Unassembled WGS sequence"/>
</dbReference>
<accession>A0A852SLH9</accession>
<proteinExistence type="predicted"/>
<keyword evidence="2" id="KW-1185">Reference proteome</keyword>
<protein>
    <submittedName>
        <fullName evidence="1">Uncharacterized protein</fullName>
    </submittedName>
</protein>
<dbReference type="RefSeq" id="WP_179546385.1">
    <property type="nucleotide sequence ID" value="NZ_BSEW01000001.1"/>
</dbReference>
<gene>
    <name evidence="1" type="ORF">BJ984_000117</name>
</gene>
<name>A0A852SLH9_9MICO</name>
<dbReference type="AlphaFoldDB" id="A0A852SLH9"/>
<reference evidence="1 2" key="1">
    <citation type="submission" date="2020-07" db="EMBL/GenBank/DDBJ databases">
        <title>Sequencing the genomes of 1000 actinobacteria strains.</title>
        <authorList>
            <person name="Klenk H.-P."/>
        </authorList>
    </citation>
    <scope>NUCLEOTIDE SEQUENCE [LARGE SCALE GENOMIC DNA]</scope>
    <source>
        <strain evidence="1 2">DSM 26474</strain>
    </source>
</reference>
<evidence type="ECO:0000313" key="2">
    <source>
        <dbReference type="Proteomes" id="UP000549913"/>
    </source>
</evidence>
<evidence type="ECO:0000313" key="1">
    <source>
        <dbReference type="EMBL" id="NYD68959.1"/>
    </source>
</evidence>
<dbReference type="EMBL" id="JACCBM010000001">
    <property type="protein sequence ID" value="NYD68959.1"/>
    <property type="molecule type" value="Genomic_DNA"/>
</dbReference>
<sequence>MADWHPVQTLHANSWVFPRPGTTQPYAEIRHLPVKVGDRTVWAFRAVTWAQPRQLIGAGYFGTLEEAARECHRLALASAVPSALNEQRR</sequence>